<dbReference type="EMBL" id="PEYT01000024">
    <property type="protein sequence ID" value="PIS22919.1"/>
    <property type="molecule type" value="Genomic_DNA"/>
</dbReference>
<feature type="transmembrane region" description="Helical" evidence="4">
    <location>
        <begin position="133"/>
        <end position="149"/>
    </location>
</feature>
<dbReference type="InterPro" id="IPR038731">
    <property type="entry name" value="RgtA/B/C-like"/>
</dbReference>
<evidence type="ECO:0000313" key="7">
    <source>
        <dbReference type="Proteomes" id="UP000230340"/>
    </source>
</evidence>
<dbReference type="Proteomes" id="UP000230340">
    <property type="component" value="Unassembled WGS sequence"/>
</dbReference>
<comment type="caution">
    <text evidence="6">The sequence shown here is derived from an EMBL/GenBank/DDBJ whole genome shotgun (WGS) entry which is preliminary data.</text>
</comment>
<dbReference type="InterPro" id="IPR019734">
    <property type="entry name" value="TPR_rpt"/>
</dbReference>
<reference evidence="7" key="1">
    <citation type="submission" date="2017-09" db="EMBL/GenBank/DDBJ databases">
        <title>Depth-based differentiation of microbial function through sediment-hosted aquifers and enrichment of novel symbionts in the deep terrestrial subsurface.</title>
        <authorList>
            <person name="Probst A.J."/>
            <person name="Ladd B."/>
            <person name="Jarett J.K."/>
            <person name="Geller-Mcgrath D.E."/>
            <person name="Sieber C.M.K."/>
            <person name="Emerson J.B."/>
            <person name="Anantharaman K."/>
            <person name="Thomas B.C."/>
            <person name="Malmstrom R."/>
            <person name="Stieglmeier M."/>
            <person name="Klingl A."/>
            <person name="Woyke T."/>
            <person name="Ryan C.M."/>
            <person name="Banfield J.F."/>
        </authorList>
    </citation>
    <scope>NUCLEOTIDE SEQUENCE [LARGE SCALE GENOMIC DNA]</scope>
</reference>
<dbReference type="SUPFAM" id="SSF48452">
    <property type="entry name" value="TPR-like"/>
    <property type="match status" value="1"/>
</dbReference>
<evidence type="ECO:0000256" key="3">
    <source>
        <dbReference type="PROSITE-ProRule" id="PRU00339"/>
    </source>
</evidence>
<protein>
    <recommendedName>
        <fullName evidence="5">Glycosyltransferase RgtA/B/C/D-like domain-containing protein</fullName>
    </recommendedName>
</protein>
<evidence type="ECO:0000256" key="4">
    <source>
        <dbReference type="SAM" id="Phobius"/>
    </source>
</evidence>
<dbReference type="Pfam" id="PF13181">
    <property type="entry name" value="TPR_8"/>
    <property type="match status" value="1"/>
</dbReference>
<dbReference type="PROSITE" id="PS50005">
    <property type="entry name" value="TPR"/>
    <property type="match status" value="3"/>
</dbReference>
<feature type="domain" description="Glycosyltransferase RgtA/B/C/D-like" evidence="5">
    <location>
        <begin position="69"/>
        <end position="208"/>
    </location>
</feature>
<feature type="transmembrane region" description="Helical" evidence="4">
    <location>
        <begin position="196"/>
        <end position="214"/>
    </location>
</feature>
<feature type="transmembrane region" description="Helical" evidence="4">
    <location>
        <begin position="272"/>
        <end position="291"/>
    </location>
</feature>
<feature type="repeat" description="TPR" evidence="3">
    <location>
        <begin position="393"/>
        <end position="426"/>
    </location>
</feature>
<dbReference type="PANTHER" id="PTHR44227">
    <property type="match status" value="1"/>
</dbReference>
<dbReference type="Gene3D" id="1.25.40.10">
    <property type="entry name" value="Tetratricopeptide repeat domain"/>
    <property type="match status" value="1"/>
</dbReference>
<dbReference type="Pfam" id="PF13231">
    <property type="entry name" value="PMT_2"/>
    <property type="match status" value="1"/>
</dbReference>
<evidence type="ECO:0000256" key="1">
    <source>
        <dbReference type="ARBA" id="ARBA00022737"/>
    </source>
</evidence>
<keyword evidence="4" id="KW-1133">Transmembrane helix</keyword>
<keyword evidence="4" id="KW-0472">Membrane</keyword>
<keyword evidence="4" id="KW-0812">Transmembrane</keyword>
<organism evidence="6 7">
    <name type="scientific">candidate division WWE3 bacterium CG08_land_8_20_14_0_20_40_13</name>
    <dbReference type="NCBI Taxonomy" id="1975084"/>
    <lineage>
        <taxon>Bacteria</taxon>
        <taxon>Katanobacteria</taxon>
    </lineage>
</organism>
<feature type="transmembrane region" description="Helical" evidence="4">
    <location>
        <begin position="81"/>
        <end position="100"/>
    </location>
</feature>
<feature type="transmembrane region" description="Helical" evidence="4">
    <location>
        <begin position="161"/>
        <end position="184"/>
    </location>
</feature>
<keyword evidence="1" id="KW-0677">Repeat</keyword>
<name>A0A2H0XFK0_UNCKA</name>
<dbReference type="SMART" id="SM00028">
    <property type="entry name" value="TPR"/>
    <property type="match status" value="3"/>
</dbReference>
<dbReference type="InterPro" id="IPR011990">
    <property type="entry name" value="TPR-like_helical_dom_sf"/>
</dbReference>
<feature type="transmembrane region" description="Helical" evidence="4">
    <location>
        <begin position="350"/>
        <end position="370"/>
    </location>
</feature>
<dbReference type="PANTHER" id="PTHR44227:SF3">
    <property type="entry name" value="PROTEIN O-MANNOSYL-TRANSFERASE TMTC4"/>
    <property type="match status" value="1"/>
</dbReference>
<feature type="transmembrane region" description="Helical" evidence="4">
    <location>
        <begin position="297"/>
        <end position="317"/>
    </location>
</feature>
<evidence type="ECO:0000313" key="6">
    <source>
        <dbReference type="EMBL" id="PIS22919.1"/>
    </source>
</evidence>
<keyword evidence="2 3" id="KW-0802">TPR repeat</keyword>
<sequence length="509" mass="58532">MTNIKKIIIEDKFVLLWLLFLVFGSYANSLGNQFVSDDIPGIIQNSAIHRFDYTFAQSWGNVHMFSYFILNAVFGQSPAPFRLVNILFHLGNVVILYFIAKSLHTKKTALLAASIFAVHPILVETITWISGGLYAKLTFFFLLSFLLYIKKETYRHFNSASVISFLACLQSSPFALPLGIIFPLYDLIWKKRLQSLKAYLPIVIGSLIYTGIYFGEFEKRTESLVTTSQFKTGFVNPIHVIPISITEYIKLIFYPKDLTLYHTELSFSKEQFLFRAFLFLIFVSTTIFGFFKSRRYFFWSAWFFISLAVSLNPFGVGWVVAERYVYLGTIGIVVVFSILVIWGIDRVKLQSLYLTILFLLVTPLAIRTIIRNSNWKNQDSLWLSTAVTSPTSAQNHNNLGDYYGRQGNLETAVKEFEVAIKLKPDYADAYHNLANTYGQMERFDEAVVAYQKAIEFNPNLWQSYQNLGVIYYHEKNMTEALKYFETALEINPANENLQLLVKEIRGSTP</sequence>
<dbReference type="AlphaFoldDB" id="A0A2H0XFK0"/>
<feature type="repeat" description="TPR" evidence="3">
    <location>
        <begin position="427"/>
        <end position="460"/>
    </location>
</feature>
<accession>A0A2H0XFK0</accession>
<feature type="repeat" description="TPR" evidence="3">
    <location>
        <begin position="461"/>
        <end position="494"/>
    </location>
</feature>
<dbReference type="InterPro" id="IPR052346">
    <property type="entry name" value="O-mannosyl-transferase_TMTC"/>
</dbReference>
<proteinExistence type="predicted"/>
<dbReference type="PROSITE" id="PS50293">
    <property type="entry name" value="TPR_REGION"/>
    <property type="match status" value="3"/>
</dbReference>
<gene>
    <name evidence="6" type="ORF">COT49_02815</name>
</gene>
<dbReference type="Pfam" id="PF00515">
    <property type="entry name" value="TPR_1"/>
    <property type="match status" value="2"/>
</dbReference>
<feature type="transmembrane region" description="Helical" evidence="4">
    <location>
        <begin position="324"/>
        <end position="344"/>
    </location>
</feature>
<evidence type="ECO:0000256" key="2">
    <source>
        <dbReference type="ARBA" id="ARBA00022803"/>
    </source>
</evidence>
<evidence type="ECO:0000259" key="5">
    <source>
        <dbReference type="Pfam" id="PF13231"/>
    </source>
</evidence>